<feature type="domain" description="PepSY" evidence="1">
    <location>
        <begin position="60"/>
        <end position="116"/>
    </location>
</feature>
<gene>
    <name evidence="2" type="ORF">F7731_05560</name>
</gene>
<dbReference type="EMBL" id="WBOS01000002">
    <property type="protein sequence ID" value="KAB2337093.1"/>
    <property type="molecule type" value="Genomic_DNA"/>
</dbReference>
<dbReference type="AlphaFoldDB" id="A0A6L3V968"/>
<protein>
    <recommendedName>
        <fullName evidence="1">PepSY domain-containing protein</fullName>
    </recommendedName>
</protein>
<dbReference type="Gene3D" id="3.10.450.40">
    <property type="match status" value="2"/>
</dbReference>
<keyword evidence="3" id="KW-1185">Reference proteome</keyword>
<dbReference type="InterPro" id="IPR025711">
    <property type="entry name" value="PepSY"/>
</dbReference>
<name>A0A6L3V968_9BACI</name>
<evidence type="ECO:0000313" key="3">
    <source>
        <dbReference type="Proteomes" id="UP000481030"/>
    </source>
</evidence>
<accession>A0A6L3V968</accession>
<dbReference type="Pfam" id="PF03413">
    <property type="entry name" value="PepSY"/>
    <property type="match status" value="2"/>
</dbReference>
<dbReference type="OrthoDB" id="5361545at2"/>
<sequence>MYRRDKDFMEELLMKGKLLIGAVSAAIILGGAVAAGATKNDNTKSELQKNELQQTEQKMISHDEAVKIALTKAEGNVKSVELESKMGKSYYDVEIKNGVKEVEVHVDSLKGTVLSVKEDQDVNDNDNFEKQAQSNQKVSISTQKAIEIAEKAVNGKVTEIDRDDDDNELIYEIELQTSKGEVDVDIDAVSGKVLNVKYDD</sequence>
<proteinExistence type="predicted"/>
<reference evidence="2 3" key="1">
    <citation type="journal article" date="2016" name="Antonie Van Leeuwenhoek">
        <title>Bacillus depressus sp. nov., isolated from soil of a sunflower field.</title>
        <authorList>
            <person name="Wei X."/>
            <person name="Xin D."/>
            <person name="Xin Y."/>
            <person name="Zhang H."/>
            <person name="Wang T."/>
            <person name="Zhang J."/>
        </authorList>
    </citation>
    <scope>NUCLEOTIDE SEQUENCE [LARGE SCALE GENOMIC DNA]</scope>
    <source>
        <strain evidence="2 3">BZ1</strain>
    </source>
</reference>
<organism evidence="2 3">
    <name type="scientific">Cytobacillus depressus</name>
    <dbReference type="NCBI Taxonomy" id="1602942"/>
    <lineage>
        <taxon>Bacteria</taxon>
        <taxon>Bacillati</taxon>
        <taxon>Bacillota</taxon>
        <taxon>Bacilli</taxon>
        <taxon>Bacillales</taxon>
        <taxon>Bacillaceae</taxon>
        <taxon>Cytobacillus</taxon>
    </lineage>
</organism>
<feature type="domain" description="PepSY" evidence="1">
    <location>
        <begin position="140"/>
        <end position="196"/>
    </location>
</feature>
<dbReference type="Proteomes" id="UP000481030">
    <property type="component" value="Unassembled WGS sequence"/>
</dbReference>
<comment type="caution">
    <text evidence="2">The sequence shown here is derived from an EMBL/GenBank/DDBJ whole genome shotgun (WGS) entry which is preliminary data.</text>
</comment>
<evidence type="ECO:0000313" key="2">
    <source>
        <dbReference type="EMBL" id="KAB2337093.1"/>
    </source>
</evidence>
<evidence type="ECO:0000259" key="1">
    <source>
        <dbReference type="Pfam" id="PF03413"/>
    </source>
</evidence>